<comment type="catalytic activity">
    <reaction evidence="1 14 15 16">
        <text>Endonucleolytic cleavage to 5'-phosphomonoester.</text>
        <dbReference type="EC" id="3.1.26.4"/>
    </reaction>
</comment>
<dbReference type="GO" id="GO:0032299">
    <property type="term" value="C:ribonuclease H2 complex"/>
    <property type="evidence" value="ECO:0007669"/>
    <property type="project" value="TreeGrafter"/>
</dbReference>
<dbReference type="EC" id="3.1.26.4" evidence="6 14"/>
<evidence type="ECO:0000259" key="17">
    <source>
        <dbReference type="PROSITE" id="PS51975"/>
    </source>
</evidence>
<keyword evidence="11 14" id="KW-0255">Endonuclease</keyword>
<comment type="function">
    <text evidence="3 14 16">Endonuclease that specifically degrades the RNA of RNA-DNA hybrids.</text>
</comment>
<evidence type="ECO:0000256" key="9">
    <source>
        <dbReference type="ARBA" id="ARBA00022722"/>
    </source>
</evidence>
<dbReference type="InterPro" id="IPR022898">
    <property type="entry name" value="RNase_HII"/>
</dbReference>
<dbReference type="GO" id="GO:0043137">
    <property type="term" value="P:DNA replication, removal of RNA primer"/>
    <property type="evidence" value="ECO:0007669"/>
    <property type="project" value="TreeGrafter"/>
</dbReference>
<dbReference type="GO" id="GO:0030145">
    <property type="term" value="F:manganese ion binding"/>
    <property type="evidence" value="ECO:0007669"/>
    <property type="project" value="UniProtKB-UniRule"/>
</dbReference>
<dbReference type="RefSeq" id="WP_181551091.1">
    <property type="nucleotide sequence ID" value="NZ_JACDUS010000004.1"/>
</dbReference>
<evidence type="ECO:0000313" key="18">
    <source>
        <dbReference type="EMBL" id="MBA2881429.1"/>
    </source>
</evidence>
<evidence type="ECO:0000256" key="10">
    <source>
        <dbReference type="ARBA" id="ARBA00022723"/>
    </source>
</evidence>
<dbReference type="InterPro" id="IPR012337">
    <property type="entry name" value="RNaseH-like_sf"/>
</dbReference>
<keyword evidence="8 14" id="KW-0963">Cytoplasm</keyword>
<gene>
    <name evidence="14" type="primary">rnhB</name>
    <name evidence="18" type="ORF">HNR65_001756</name>
</gene>
<comment type="cofactor">
    <cofactor evidence="14 15">
        <name>Mn(2+)</name>
        <dbReference type="ChEBI" id="CHEBI:29035"/>
    </cofactor>
    <cofactor evidence="14 15">
        <name>Mg(2+)</name>
        <dbReference type="ChEBI" id="CHEBI:18420"/>
    </cofactor>
    <text evidence="14 15">Manganese or magnesium. Binds 1 divalent metal ion per monomer in the absence of substrate. May bind a second metal ion after substrate binding.</text>
</comment>
<dbReference type="SUPFAM" id="SSF53098">
    <property type="entry name" value="Ribonuclease H-like"/>
    <property type="match status" value="1"/>
</dbReference>
<dbReference type="Proteomes" id="UP000525298">
    <property type="component" value="Unassembled WGS sequence"/>
</dbReference>
<dbReference type="NCBIfam" id="NF000594">
    <property type="entry name" value="PRK00015.1-1"/>
    <property type="match status" value="1"/>
</dbReference>
<evidence type="ECO:0000256" key="3">
    <source>
        <dbReference type="ARBA" id="ARBA00004065"/>
    </source>
</evidence>
<dbReference type="GO" id="GO:0005737">
    <property type="term" value="C:cytoplasm"/>
    <property type="evidence" value="ECO:0007669"/>
    <property type="project" value="UniProtKB-SubCell"/>
</dbReference>
<evidence type="ECO:0000256" key="6">
    <source>
        <dbReference type="ARBA" id="ARBA00012180"/>
    </source>
</evidence>
<dbReference type="InterPro" id="IPR001352">
    <property type="entry name" value="RNase_HII/HIII"/>
</dbReference>
<dbReference type="HAMAP" id="MF_00052_B">
    <property type="entry name" value="RNase_HII_B"/>
    <property type="match status" value="1"/>
</dbReference>
<dbReference type="AlphaFoldDB" id="A0A7W0C933"/>
<dbReference type="InterPro" id="IPR036397">
    <property type="entry name" value="RNaseH_sf"/>
</dbReference>
<protein>
    <recommendedName>
        <fullName evidence="7 14">Ribonuclease HII</fullName>
        <shortName evidence="14">RNase HII</shortName>
        <ecNumber evidence="6 14">3.1.26.4</ecNumber>
    </recommendedName>
</protein>
<dbReference type="PROSITE" id="PS51975">
    <property type="entry name" value="RNASE_H_2"/>
    <property type="match status" value="1"/>
</dbReference>
<dbReference type="GO" id="GO:0004523">
    <property type="term" value="F:RNA-DNA hybrid ribonuclease activity"/>
    <property type="evidence" value="ECO:0007669"/>
    <property type="project" value="UniProtKB-UniRule"/>
</dbReference>
<dbReference type="Pfam" id="PF01351">
    <property type="entry name" value="RNase_HII"/>
    <property type="match status" value="1"/>
</dbReference>
<dbReference type="EMBL" id="JACDUS010000004">
    <property type="protein sequence ID" value="MBA2881429.1"/>
    <property type="molecule type" value="Genomic_DNA"/>
</dbReference>
<comment type="subcellular location">
    <subcellularLocation>
        <location evidence="4 14">Cytoplasm</location>
    </subcellularLocation>
</comment>
<evidence type="ECO:0000256" key="15">
    <source>
        <dbReference type="PROSITE-ProRule" id="PRU01319"/>
    </source>
</evidence>
<evidence type="ECO:0000256" key="12">
    <source>
        <dbReference type="ARBA" id="ARBA00022801"/>
    </source>
</evidence>
<feature type="domain" description="RNase H type-2" evidence="17">
    <location>
        <begin position="18"/>
        <end position="207"/>
    </location>
</feature>
<sequence>MAESIRQFEHQAQRQGYCRIAGIDEVGRGPLAGPVVAAAVMLSDDFAVTGITDSKRLSPRVRLRLHDEIYANARAVGIGIVDPVEIDRINILQASLQAMSMAVDNLRPEPDCLLIDGQWPIGAEIYQQTIVKGDLRSISVSAASIVAKVTRDRIMERYSEDYPEYGFSGHKGYPTRAHALALEEHGWCPIHRRSFKGVSCHNHRYFRPNPKKTACFTGFSGNACDDN</sequence>
<dbReference type="CDD" id="cd07182">
    <property type="entry name" value="RNase_HII_bacteria_HII_like"/>
    <property type="match status" value="1"/>
</dbReference>
<dbReference type="InterPro" id="IPR024567">
    <property type="entry name" value="RNase_HII/HIII_dom"/>
</dbReference>
<evidence type="ECO:0000256" key="8">
    <source>
        <dbReference type="ARBA" id="ARBA00022490"/>
    </source>
</evidence>
<dbReference type="PANTHER" id="PTHR10954">
    <property type="entry name" value="RIBONUCLEASE H2 SUBUNIT A"/>
    <property type="match status" value="1"/>
</dbReference>
<dbReference type="GO" id="GO:0003723">
    <property type="term" value="F:RNA binding"/>
    <property type="evidence" value="ECO:0007669"/>
    <property type="project" value="UniProtKB-UniRule"/>
</dbReference>
<evidence type="ECO:0000256" key="7">
    <source>
        <dbReference type="ARBA" id="ARBA00019179"/>
    </source>
</evidence>
<dbReference type="PANTHER" id="PTHR10954:SF18">
    <property type="entry name" value="RIBONUCLEASE HII"/>
    <property type="match status" value="1"/>
</dbReference>
<accession>A0A7W0C933</accession>
<name>A0A7W0C933_9BACT</name>
<dbReference type="GO" id="GO:0006298">
    <property type="term" value="P:mismatch repair"/>
    <property type="evidence" value="ECO:0007669"/>
    <property type="project" value="TreeGrafter"/>
</dbReference>
<organism evidence="18 19">
    <name type="scientific">Desulfosalsimonas propionicica</name>
    <dbReference type="NCBI Taxonomy" id="332175"/>
    <lineage>
        <taxon>Bacteria</taxon>
        <taxon>Pseudomonadati</taxon>
        <taxon>Thermodesulfobacteriota</taxon>
        <taxon>Desulfobacteria</taxon>
        <taxon>Desulfobacterales</taxon>
        <taxon>Desulfosalsimonadaceae</taxon>
        <taxon>Desulfosalsimonas</taxon>
    </lineage>
</organism>
<keyword evidence="12 14" id="KW-0378">Hydrolase</keyword>
<evidence type="ECO:0000256" key="1">
    <source>
        <dbReference type="ARBA" id="ARBA00000077"/>
    </source>
</evidence>
<comment type="cofactor">
    <cofactor evidence="2">
        <name>Mg(2+)</name>
        <dbReference type="ChEBI" id="CHEBI:18420"/>
    </cofactor>
</comment>
<keyword evidence="9 14" id="KW-0540">Nuclease</keyword>
<dbReference type="NCBIfam" id="NF000595">
    <property type="entry name" value="PRK00015.1-3"/>
    <property type="match status" value="1"/>
</dbReference>
<evidence type="ECO:0000256" key="5">
    <source>
        <dbReference type="ARBA" id="ARBA00007383"/>
    </source>
</evidence>
<feature type="binding site" evidence="14 15">
    <location>
        <position position="24"/>
    </location>
    <ligand>
        <name>a divalent metal cation</name>
        <dbReference type="ChEBI" id="CHEBI:60240"/>
    </ligand>
</feature>
<feature type="binding site" evidence="14 15">
    <location>
        <position position="116"/>
    </location>
    <ligand>
        <name>a divalent metal cation</name>
        <dbReference type="ChEBI" id="CHEBI:60240"/>
    </ligand>
</feature>
<feature type="binding site" evidence="14 15">
    <location>
        <position position="25"/>
    </location>
    <ligand>
        <name>a divalent metal cation</name>
        <dbReference type="ChEBI" id="CHEBI:60240"/>
    </ligand>
</feature>
<reference evidence="18 19" key="1">
    <citation type="submission" date="2020-07" db="EMBL/GenBank/DDBJ databases">
        <title>Genomic Encyclopedia of Type Strains, Phase IV (KMG-IV): sequencing the most valuable type-strain genomes for metagenomic binning, comparative biology and taxonomic classification.</title>
        <authorList>
            <person name="Goeker M."/>
        </authorList>
    </citation>
    <scope>NUCLEOTIDE SEQUENCE [LARGE SCALE GENOMIC DNA]</scope>
    <source>
        <strain evidence="18 19">DSM 17721</strain>
    </source>
</reference>
<evidence type="ECO:0000256" key="13">
    <source>
        <dbReference type="ARBA" id="ARBA00023211"/>
    </source>
</evidence>
<keyword evidence="19" id="KW-1185">Reference proteome</keyword>
<evidence type="ECO:0000313" key="19">
    <source>
        <dbReference type="Proteomes" id="UP000525298"/>
    </source>
</evidence>
<comment type="similarity">
    <text evidence="5 14 16">Belongs to the RNase HII family.</text>
</comment>
<evidence type="ECO:0000256" key="16">
    <source>
        <dbReference type="RuleBase" id="RU003515"/>
    </source>
</evidence>
<keyword evidence="10 14" id="KW-0479">Metal-binding</keyword>
<evidence type="ECO:0000256" key="11">
    <source>
        <dbReference type="ARBA" id="ARBA00022759"/>
    </source>
</evidence>
<evidence type="ECO:0000256" key="2">
    <source>
        <dbReference type="ARBA" id="ARBA00001946"/>
    </source>
</evidence>
<evidence type="ECO:0000256" key="4">
    <source>
        <dbReference type="ARBA" id="ARBA00004496"/>
    </source>
</evidence>
<dbReference type="Gene3D" id="3.30.420.10">
    <property type="entry name" value="Ribonuclease H-like superfamily/Ribonuclease H"/>
    <property type="match status" value="1"/>
</dbReference>
<proteinExistence type="inferred from homology"/>
<comment type="caution">
    <text evidence="18">The sequence shown here is derived from an EMBL/GenBank/DDBJ whole genome shotgun (WGS) entry which is preliminary data.</text>
</comment>
<evidence type="ECO:0000256" key="14">
    <source>
        <dbReference type="HAMAP-Rule" id="MF_00052"/>
    </source>
</evidence>
<keyword evidence="13 14" id="KW-0464">Manganese</keyword>
<dbReference type="FunFam" id="3.30.420.10:FF:000006">
    <property type="entry name" value="Ribonuclease HII"/>
    <property type="match status" value="1"/>
</dbReference>